<keyword evidence="1" id="KW-1185">Reference proteome</keyword>
<accession>A0A1I7TVG6</accession>
<dbReference type="Proteomes" id="UP000095282">
    <property type="component" value="Unplaced"/>
</dbReference>
<dbReference type="WBParaSite" id="Csp11.Scaffold629.g12194.t1">
    <property type="protein sequence ID" value="Csp11.Scaffold629.g12194.t1"/>
    <property type="gene ID" value="Csp11.Scaffold629.g12194"/>
</dbReference>
<protein>
    <submittedName>
        <fullName evidence="2">Uncharacterized protein</fullName>
    </submittedName>
</protein>
<evidence type="ECO:0000313" key="2">
    <source>
        <dbReference type="WBParaSite" id="Csp11.Scaffold629.g12194.t1"/>
    </source>
</evidence>
<evidence type="ECO:0000313" key="1">
    <source>
        <dbReference type="Proteomes" id="UP000095282"/>
    </source>
</evidence>
<dbReference type="AlphaFoldDB" id="A0A1I7TVG6"/>
<sequence>MPIQYVQQVSNPVDSEEMIEKETTVTCMPITFNFGLWKRLKAPKWMKKKDKKTVVEEETSRILEEVEEEEEEWIFMEEDEDAAEGFVDKLKEAFSKRASYFF</sequence>
<organism evidence="1 2">
    <name type="scientific">Caenorhabditis tropicalis</name>
    <dbReference type="NCBI Taxonomy" id="1561998"/>
    <lineage>
        <taxon>Eukaryota</taxon>
        <taxon>Metazoa</taxon>
        <taxon>Ecdysozoa</taxon>
        <taxon>Nematoda</taxon>
        <taxon>Chromadorea</taxon>
        <taxon>Rhabditida</taxon>
        <taxon>Rhabditina</taxon>
        <taxon>Rhabditomorpha</taxon>
        <taxon>Rhabditoidea</taxon>
        <taxon>Rhabditidae</taxon>
        <taxon>Peloderinae</taxon>
        <taxon>Caenorhabditis</taxon>
    </lineage>
</organism>
<proteinExistence type="predicted"/>
<reference evidence="2" key="1">
    <citation type="submission" date="2016-11" db="UniProtKB">
        <authorList>
            <consortium name="WormBaseParasite"/>
        </authorList>
    </citation>
    <scope>IDENTIFICATION</scope>
</reference>
<name>A0A1I7TVG6_9PELO</name>